<feature type="binding site" evidence="9">
    <location>
        <position position="135"/>
    </location>
    <ligand>
        <name>Mn(2+)</name>
        <dbReference type="ChEBI" id="CHEBI:29035"/>
    </ligand>
</feature>
<dbReference type="UniPathway" id="UPA00056">
    <property type="reaction ID" value="UER00092"/>
</dbReference>
<feature type="binding site" evidence="9">
    <location>
        <position position="7"/>
    </location>
    <ligand>
        <name>NADPH</name>
        <dbReference type="ChEBI" id="CHEBI:57783"/>
    </ligand>
</feature>
<feature type="binding site" evidence="9">
    <location>
        <position position="9"/>
    </location>
    <ligand>
        <name>NADPH</name>
        <dbReference type="ChEBI" id="CHEBI:57783"/>
    </ligand>
</feature>
<dbReference type="Pfam" id="PF02670">
    <property type="entry name" value="DXP_reductoisom"/>
    <property type="match status" value="1"/>
</dbReference>
<evidence type="ECO:0000259" key="11">
    <source>
        <dbReference type="Pfam" id="PF08436"/>
    </source>
</evidence>
<name>A0A377JQH9_9HELI</name>
<keyword evidence="7 9" id="KW-0414">Isoprene biosynthesis</keyword>
<feature type="domain" description="1-deoxy-D-xylulose 5-phosphate reductoisomerase C-terminal" evidence="11">
    <location>
        <begin position="129"/>
        <end position="209"/>
    </location>
</feature>
<dbReference type="SUPFAM" id="SSF51735">
    <property type="entry name" value="NAD(P)-binding Rossmann-fold domains"/>
    <property type="match status" value="1"/>
</dbReference>
<dbReference type="PANTHER" id="PTHR30525">
    <property type="entry name" value="1-DEOXY-D-XYLULOSE 5-PHOSPHATE REDUCTOISOMERASE"/>
    <property type="match status" value="1"/>
</dbReference>
<keyword evidence="3 9" id="KW-0479">Metal-binding</keyword>
<feature type="domain" description="DXP reductoisomerase C-terminal" evidence="12">
    <location>
        <begin position="239"/>
        <end position="357"/>
    </location>
</feature>
<feature type="binding site" evidence="9">
    <location>
        <position position="113"/>
    </location>
    <ligand>
        <name>NADPH</name>
        <dbReference type="ChEBI" id="CHEBI:57783"/>
    </ligand>
</feature>
<dbReference type="InterPro" id="IPR013644">
    <property type="entry name" value="DXP_reductoisomerase_C"/>
</dbReference>
<dbReference type="EMBL" id="UGHZ01000001">
    <property type="protein sequence ID" value="STP09927.1"/>
    <property type="molecule type" value="Genomic_DNA"/>
</dbReference>
<dbReference type="Proteomes" id="UP000255335">
    <property type="component" value="Unassembled WGS sequence"/>
</dbReference>
<dbReference type="Gene3D" id="1.10.1740.10">
    <property type="match status" value="1"/>
</dbReference>
<gene>
    <name evidence="9 13" type="primary">dxr</name>
    <name evidence="13" type="ORF">NCTC12221_01385</name>
</gene>
<dbReference type="GO" id="GO:0030604">
    <property type="term" value="F:1-deoxy-D-xylulose-5-phosphate reductoisomerase activity"/>
    <property type="evidence" value="ECO:0007669"/>
    <property type="project" value="UniProtKB-UniRule"/>
</dbReference>
<comment type="cofactor">
    <cofactor evidence="9">
        <name>Mg(2+)</name>
        <dbReference type="ChEBI" id="CHEBI:18420"/>
    </cofactor>
    <cofactor evidence="9">
        <name>Mn(2+)</name>
        <dbReference type="ChEBI" id="CHEBI:29035"/>
    </cofactor>
</comment>
<feature type="domain" description="1-deoxy-D-xylulose 5-phosphate reductoisomerase N-terminal" evidence="10">
    <location>
        <begin position="1"/>
        <end position="121"/>
    </location>
</feature>
<comment type="function">
    <text evidence="9">Catalyzes the NADPH-dependent rearrangement and reduction of 1-deoxy-D-xylulose-5-phosphate (DXP) to 2-C-methyl-D-erythritol 4-phosphate (MEP).</text>
</comment>
<feature type="binding site" evidence="9">
    <location>
        <position position="197"/>
    </location>
    <ligand>
        <name>1-deoxy-D-xylulose 5-phosphate</name>
        <dbReference type="ChEBI" id="CHEBI:57792"/>
    </ligand>
</feature>
<feature type="binding site" evidence="9">
    <location>
        <position position="192"/>
    </location>
    <ligand>
        <name>1-deoxy-D-xylulose 5-phosphate</name>
        <dbReference type="ChEBI" id="CHEBI:57792"/>
    </ligand>
</feature>
<evidence type="ECO:0000256" key="3">
    <source>
        <dbReference type="ARBA" id="ARBA00022723"/>
    </source>
</evidence>
<dbReference type="GO" id="GO:0051484">
    <property type="term" value="P:isopentenyl diphosphate biosynthetic process, methylerythritol 4-phosphate pathway involved in terpenoid biosynthetic process"/>
    <property type="evidence" value="ECO:0007669"/>
    <property type="project" value="TreeGrafter"/>
</dbReference>
<keyword evidence="13" id="KW-0413">Isomerase</keyword>
<dbReference type="GO" id="GO:0030145">
    <property type="term" value="F:manganese ion binding"/>
    <property type="evidence" value="ECO:0007669"/>
    <property type="project" value="TreeGrafter"/>
</dbReference>
<dbReference type="RefSeq" id="WP_115026503.1">
    <property type="nucleotide sequence ID" value="NZ_UGHZ01000001.1"/>
</dbReference>
<evidence type="ECO:0000256" key="6">
    <source>
        <dbReference type="ARBA" id="ARBA00023211"/>
    </source>
</evidence>
<dbReference type="PANTHER" id="PTHR30525:SF0">
    <property type="entry name" value="1-DEOXY-D-XYLULOSE 5-PHOSPHATE REDUCTOISOMERASE, CHLOROPLASTIC"/>
    <property type="match status" value="1"/>
</dbReference>
<keyword evidence="4 9" id="KW-0521">NADP</keyword>
<evidence type="ECO:0000259" key="12">
    <source>
        <dbReference type="Pfam" id="PF13288"/>
    </source>
</evidence>
<dbReference type="SUPFAM" id="SSF69055">
    <property type="entry name" value="1-deoxy-D-xylulose-5-phosphate reductoisomerase, C-terminal domain"/>
    <property type="match status" value="1"/>
</dbReference>
<dbReference type="Pfam" id="PF13288">
    <property type="entry name" value="DXPR_C"/>
    <property type="match status" value="1"/>
</dbReference>
<comment type="pathway">
    <text evidence="1 9">Isoprenoid biosynthesis; isopentenyl diphosphate biosynthesis via DXP pathway; isopentenyl diphosphate from 1-deoxy-D-xylulose 5-phosphate: step 1/6.</text>
</comment>
<dbReference type="InterPro" id="IPR026877">
    <property type="entry name" value="DXPR_C"/>
</dbReference>
<dbReference type="PIRSF" id="PIRSF006205">
    <property type="entry name" value="Dxp_reductismrs"/>
    <property type="match status" value="1"/>
</dbReference>
<dbReference type="InterPro" id="IPR013512">
    <property type="entry name" value="DXP_reductoisomerase_N"/>
</dbReference>
<comment type="catalytic activity">
    <reaction evidence="8">
        <text>2-C-methyl-D-erythritol 4-phosphate + NADP(+) = 1-deoxy-D-xylulose 5-phosphate + NADPH + H(+)</text>
        <dbReference type="Rhea" id="RHEA:13717"/>
        <dbReference type="ChEBI" id="CHEBI:15378"/>
        <dbReference type="ChEBI" id="CHEBI:57783"/>
        <dbReference type="ChEBI" id="CHEBI:57792"/>
        <dbReference type="ChEBI" id="CHEBI:58262"/>
        <dbReference type="ChEBI" id="CHEBI:58349"/>
        <dbReference type="EC" id="1.1.1.267"/>
    </reaction>
    <physiologicalReaction direction="right-to-left" evidence="8">
        <dbReference type="Rhea" id="RHEA:13719"/>
    </physiologicalReaction>
</comment>
<feature type="binding site" evidence="9">
    <location>
        <position position="201"/>
    </location>
    <ligand>
        <name>1-deoxy-D-xylulose 5-phosphate</name>
        <dbReference type="ChEBI" id="CHEBI:57792"/>
    </ligand>
</feature>
<keyword evidence="9" id="KW-0460">Magnesium</keyword>
<dbReference type="GO" id="GO:0070402">
    <property type="term" value="F:NADPH binding"/>
    <property type="evidence" value="ECO:0007669"/>
    <property type="project" value="InterPro"/>
</dbReference>
<dbReference type="HAMAP" id="MF_00183">
    <property type="entry name" value="DXP_reductoisom"/>
    <property type="match status" value="1"/>
</dbReference>
<dbReference type="InterPro" id="IPR036169">
    <property type="entry name" value="DXPR_C_sf"/>
</dbReference>
<keyword evidence="5 9" id="KW-0560">Oxidoreductase</keyword>
<feature type="binding site" evidence="9">
    <location>
        <position position="114"/>
    </location>
    <ligand>
        <name>1-deoxy-D-xylulose 5-phosphate</name>
        <dbReference type="ChEBI" id="CHEBI:57792"/>
    </ligand>
</feature>
<feature type="binding site" evidence="9">
    <location>
        <position position="115"/>
    </location>
    <ligand>
        <name>NADPH</name>
        <dbReference type="ChEBI" id="CHEBI:57783"/>
    </ligand>
</feature>
<feature type="binding site" evidence="9">
    <location>
        <position position="32"/>
    </location>
    <ligand>
        <name>NADPH</name>
        <dbReference type="ChEBI" id="CHEBI:57783"/>
    </ligand>
</feature>
<evidence type="ECO:0000313" key="14">
    <source>
        <dbReference type="Proteomes" id="UP000255335"/>
    </source>
</evidence>
<feature type="binding site" evidence="9">
    <location>
        <position position="201"/>
    </location>
    <ligand>
        <name>Mn(2+)</name>
        <dbReference type="ChEBI" id="CHEBI:29035"/>
    </ligand>
</feature>
<dbReference type="SUPFAM" id="SSF55347">
    <property type="entry name" value="Glyceraldehyde-3-phosphate dehydrogenase-like, C-terminal domain"/>
    <property type="match status" value="1"/>
</dbReference>
<sequence>MILLGSTGSIGTNTLEVAQTFNYEVESLCAGKNIALLNQQIHTFKPKNVCIADKADSHKLIAGNYKLFFGESGILELIEHSKSPLVVNALVGFAGLKPSLKALECGKKLALANKESLVNAGWLFKNANLTPIDSEHFSLWYLSHTRPIAKLYITASGGAFRDYPLDSIPTASIADALKHPNWQMGHKITIDSATMANKLFEILEARWLFDTNAIDAFVESSSTAHALVGFKDGSLTMHLSRPDMKLPIAYALDSTLAPTTPFVPELDPLSLHLEFKPICEKRYPLWALKSEILSTPQKGIVLNASNEVAVNAFLQSQINFGKISELVLKLMEDFVDFDFTSLTDIESISDLDSKVRAKSQEWINKNT</sequence>
<evidence type="ECO:0000256" key="8">
    <source>
        <dbReference type="ARBA" id="ARBA00048543"/>
    </source>
</evidence>
<evidence type="ECO:0000256" key="7">
    <source>
        <dbReference type="ARBA" id="ARBA00023229"/>
    </source>
</evidence>
<protein>
    <recommendedName>
        <fullName evidence="9">1-deoxy-D-xylulose 5-phosphate reductoisomerase</fullName>
        <shortName evidence="9">DXP reductoisomerase</shortName>
        <ecNumber evidence="9">1.1.1.267</ecNumber>
    </recommendedName>
    <alternativeName>
        <fullName evidence="9">1-deoxyxylulose-5-phosphate reductoisomerase</fullName>
    </alternativeName>
    <alternativeName>
        <fullName evidence="9">2-C-methyl-D-erythritol 4-phosphate synthase</fullName>
    </alternativeName>
</protein>
<feature type="binding site" evidence="9">
    <location>
        <position position="179"/>
    </location>
    <ligand>
        <name>1-deoxy-D-xylulose 5-phosphate</name>
        <dbReference type="ChEBI" id="CHEBI:57792"/>
    </ligand>
</feature>
<accession>A0A377JQH9</accession>
<dbReference type="AlphaFoldDB" id="A0A377JQH9"/>
<feature type="binding site" evidence="9">
    <location>
        <position position="134"/>
    </location>
    <ligand>
        <name>1-deoxy-D-xylulose 5-phosphate</name>
        <dbReference type="ChEBI" id="CHEBI:57792"/>
    </ligand>
</feature>
<dbReference type="NCBIfam" id="TIGR00243">
    <property type="entry name" value="Dxr"/>
    <property type="match status" value="1"/>
</dbReference>
<dbReference type="InterPro" id="IPR003821">
    <property type="entry name" value="DXP_reductoisomerase"/>
</dbReference>
<feature type="binding site" evidence="9">
    <location>
        <position position="8"/>
    </location>
    <ligand>
        <name>NADPH</name>
        <dbReference type="ChEBI" id="CHEBI:57783"/>
    </ligand>
</feature>
<feature type="binding site" evidence="9">
    <location>
        <position position="156"/>
    </location>
    <ligand>
        <name>1-deoxy-D-xylulose 5-phosphate</name>
        <dbReference type="ChEBI" id="CHEBI:57792"/>
    </ligand>
</feature>
<feature type="binding site" evidence="9">
    <location>
        <position position="33"/>
    </location>
    <ligand>
        <name>NADPH</name>
        <dbReference type="ChEBI" id="CHEBI:57783"/>
    </ligand>
</feature>
<feature type="binding site" evidence="9">
    <location>
        <position position="135"/>
    </location>
    <ligand>
        <name>1-deoxy-D-xylulose 5-phosphate</name>
        <dbReference type="ChEBI" id="CHEBI:57792"/>
    </ligand>
</feature>
<evidence type="ECO:0000256" key="1">
    <source>
        <dbReference type="ARBA" id="ARBA00005094"/>
    </source>
</evidence>
<feature type="binding site" evidence="9">
    <location>
        <position position="185"/>
    </location>
    <ligand>
        <name>NADPH</name>
        <dbReference type="ChEBI" id="CHEBI:57783"/>
    </ligand>
</feature>
<reference evidence="13 14" key="1">
    <citation type="submission" date="2018-06" db="EMBL/GenBank/DDBJ databases">
        <authorList>
            <consortium name="Pathogen Informatics"/>
            <person name="Doyle S."/>
        </authorList>
    </citation>
    <scope>NUCLEOTIDE SEQUENCE [LARGE SCALE GENOMIC DNA]</scope>
    <source>
        <strain evidence="13 14">NCTC12221</strain>
    </source>
</reference>
<dbReference type="GO" id="GO:0016853">
    <property type="term" value="F:isomerase activity"/>
    <property type="evidence" value="ECO:0007669"/>
    <property type="project" value="UniProtKB-KW"/>
</dbReference>
<evidence type="ECO:0000256" key="9">
    <source>
        <dbReference type="HAMAP-Rule" id="MF_00183"/>
    </source>
</evidence>
<evidence type="ECO:0000256" key="2">
    <source>
        <dbReference type="ARBA" id="ARBA00006825"/>
    </source>
</evidence>
<dbReference type="InterPro" id="IPR036291">
    <property type="entry name" value="NAD(P)-bd_dom_sf"/>
</dbReference>
<feature type="binding site" evidence="9">
    <location>
        <position position="133"/>
    </location>
    <ligand>
        <name>Mn(2+)</name>
        <dbReference type="ChEBI" id="CHEBI:29035"/>
    </ligand>
</feature>
<evidence type="ECO:0000256" key="4">
    <source>
        <dbReference type="ARBA" id="ARBA00022857"/>
    </source>
</evidence>
<feature type="binding site" evidence="9">
    <location>
        <position position="198"/>
    </location>
    <ligand>
        <name>1-deoxy-D-xylulose 5-phosphate</name>
        <dbReference type="ChEBI" id="CHEBI:57792"/>
    </ligand>
</feature>
<evidence type="ECO:0000259" key="10">
    <source>
        <dbReference type="Pfam" id="PF02670"/>
    </source>
</evidence>
<proteinExistence type="inferred from homology"/>
<evidence type="ECO:0000256" key="5">
    <source>
        <dbReference type="ARBA" id="ARBA00023002"/>
    </source>
</evidence>
<dbReference type="EC" id="1.1.1.267" evidence="9"/>
<feature type="binding site" evidence="9">
    <location>
        <position position="10"/>
    </location>
    <ligand>
        <name>NADPH</name>
        <dbReference type="ChEBI" id="CHEBI:57783"/>
    </ligand>
</feature>
<feature type="binding site" evidence="9">
    <location>
        <position position="31"/>
    </location>
    <ligand>
        <name>NADPH</name>
        <dbReference type="ChEBI" id="CHEBI:57783"/>
    </ligand>
</feature>
<dbReference type="Pfam" id="PF08436">
    <property type="entry name" value="DXP_redisom_C"/>
    <property type="match status" value="1"/>
</dbReference>
<evidence type="ECO:0000313" key="13">
    <source>
        <dbReference type="EMBL" id="STP09927.1"/>
    </source>
</evidence>
<organism evidence="13 14">
    <name type="scientific">Helicobacter cinaedi</name>
    <dbReference type="NCBI Taxonomy" id="213"/>
    <lineage>
        <taxon>Bacteria</taxon>
        <taxon>Pseudomonadati</taxon>
        <taxon>Campylobacterota</taxon>
        <taxon>Epsilonproteobacteria</taxon>
        <taxon>Campylobacterales</taxon>
        <taxon>Helicobacteraceae</taxon>
        <taxon>Helicobacter</taxon>
    </lineage>
</organism>
<dbReference type="Gene3D" id="3.40.50.720">
    <property type="entry name" value="NAD(P)-binding Rossmann-like Domain"/>
    <property type="match status" value="1"/>
</dbReference>
<comment type="similarity">
    <text evidence="2 9">Belongs to the DXR family.</text>
</comment>
<keyword evidence="6 9" id="KW-0464">Manganese</keyword>